<evidence type="ECO:0000256" key="6">
    <source>
        <dbReference type="ARBA" id="ARBA00022840"/>
    </source>
</evidence>
<dbReference type="Gene3D" id="3.40.50.300">
    <property type="entry name" value="P-loop containing nucleotide triphosphate hydrolases"/>
    <property type="match status" value="1"/>
</dbReference>
<dbReference type="GO" id="GO:0005886">
    <property type="term" value="C:plasma membrane"/>
    <property type="evidence" value="ECO:0007669"/>
    <property type="project" value="UniProtKB-SubCell"/>
</dbReference>
<accession>A0A917VW30</accession>
<evidence type="ECO:0000256" key="7">
    <source>
        <dbReference type="ARBA" id="ARBA00023136"/>
    </source>
</evidence>
<keyword evidence="6 9" id="KW-0067">ATP-binding</keyword>
<dbReference type="EMBL" id="BMMH01000013">
    <property type="protein sequence ID" value="GGL31350.1"/>
    <property type="molecule type" value="Genomic_DNA"/>
</dbReference>
<evidence type="ECO:0000313" key="10">
    <source>
        <dbReference type="Proteomes" id="UP000638263"/>
    </source>
</evidence>
<dbReference type="CDD" id="cd03257">
    <property type="entry name" value="ABC_NikE_OppD_transporters"/>
    <property type="match status" value="1"/>
</dbReference>
<dbReference type="SMART" id="SM00382">
    <property type="entry name" value="AAA"/>
    <property type="match status" value="1"/>
</dbReference>
<dbReference type="InterPro" id="IPR003593">
    <property type="entry name" value="AAA+_ATPase"/>
</dbReference>
<comment type="subcellular location">
    <subcellularLocation>
        <location evidence="1">Cell membrane</location>
        <topology evidence="1">Peripheral membrane protein</topology>
    </subcellularLocation>
</comment>
<gene>
    <name evidence="9" type="primary">oppD</name>
    <name evidence="9" type="ORF">GCM10011588_52630</name>
</gene>
<keyword evidence="4" id="KW-1003">Cell membrane</keyword>
<evidence type="ECO:0000256" key="3">
    <source>
        <dbReference type="ARBA" id="ARBA00022448"/>
    </source>
</evidence>
<proteinExistence type="inferred from homology"/>
<evidence type="ECO:0000256" key="2">
    <source>
        <dbReference type="ARBA" id="ARBA00005417"/>
    </source>
</evidence>
<evidence type="ECO:0000256" key="4">
    <source>
        <dbReference type="ARBA" id="ARBA00022475"/>
    </source>
</evidence>
<evidence type="ECO:0000256" key="5">
    <source>
        <dbReference type="ARBA" id="ARBA00022741"/>
    </source>
</evidence>
<dbReference type="Pfam" id="PF00005">
    <property type="entry name" value="ABC_tran"/>
    <property type="match status" value="1"/>
</dbReference>
<comment type="similarity">
    <text evidence="2">Belongs to the ABC transporter superfamily.</text>
</comment>
<keyword evidence="5" id="KW-0547">Nucleotide-binding</keyword>
<dbReference type="InterPro" id="IPR003439">
    <property type="entry name" value="ABC_transporter-like_ATP-bd"/>
</dbReference>
<organism evidence="9 10">
    <name type="scientific">Nocardia jinanensis</name>
    <dbReference type="NCBI Taxonomy" id="382504"/>
    <lineage>
        <taxon>Bacteria</taxon>
        <taxon>Bacillati</taxon>
        <taxon>Actinomycetota</taxon>
        <taxon>Actinomycetes</taxon>
        <taxon>Mycobacteriales</taxon>
        <taxon>Nocardiaceae</taxon>
        <taxon>Nocardia</taxon>
    </lineage>
</organism>
<dbReference type="PANTHER" id="PTHR43297">
    <property type="entry name" value="OLIGOPEPTIDE TRANSPORT ATP-BINDING PROTEIN APPD"/>
    <property type="match status" value="1"/>
</dbReference>
<dbReference type="InterPro" id="IPR017871">
    <property type="entry name" value="ABC_transporter-like_CS"/>
</dbReference>
<reference evidence="9" key="1">
    <citation type="journal article" date="2014" name="Int. J. Syst. Evol. Microbiol.">
        <title>Complete genome sequence of Corynebacterium casei LMG S-19264T (=DSM 44701T), isolated from a smear-ripened cheese.</title>
        <authorList>
            <consortium name="US DOE Joint Genome Institute (JGI-PGF)"/>
            <person name="Walter F."/>
            <person name="Albersmeier A."/>
            <person name="Kalinowski J."/>
            <person name="Ruckert C."/>
        </authorList>
    </citation>
    <scope>NUCLEOTIDE SEQUENCE</scope>
    <source>
        <strain evidence="9">CGMCC 4.3508</strain>
    </source>
</reference>
<keyword evidence="7" id="KW-0472">Membrane</keyword>
<dbReference type="Proteomes" id="UP000638263">
    <property type="component" value="Unassembled WGS sequence"/>
</dbReference>
<protein>
    <submittedName>
        <fullName evidence="9">ABC transporter ATP-binding protein</fullName>
    </submittedName>
</protein>
<keyword evidence="10" id="KW-1185">Reference proteome</keyword>
<evidence type="ECO:0000259" key="8">
    <source>
        <dbReference type="PROSITE" id="PS50893"/>
    </source>
</evidence>
<dbReference type="InterPro" id="IPR027417">
    <property type="entry name" value="P-loop_NTPase"/>
</dbReference>
<dbReference type="InterPro" id="IPR050388">
    <property type="entry name" value="ABC_Ni/Peptide_Import"/>
</dbReference>
<sequence length="265" mass="28157">MSLLDIENLTVRFGATTVLDAVNLTVDAGERLGLIAASGSGKSLTALAVLGLLPAGARVEGRIRFDGRDLLTLGDRDLSALRGNRIAMIFQEPLSALNPLMRVGAQIAEPLRLHRGLSRGQARTAAIALAGRVGLPDPEHLVRAYPHQLSGGQRQRVGIAMAVSTGPALLLADEPTTALDVTVQSEILALLDDLVTEQGTALLFITHDLAVLAQVARRVLVLGAGRILEQGDLEQILRAPGHEYTRTLLELARAASFRRSAEVGR</sequence>
<dbReference type="GO" id="GO:0005524">
    <property type="term" value="F:ATP binding"/>
    <property type="evidence" value="ECO:0007669"/>
    <property type="project" value="UniProtKB-KW"/>
</dbReference>
<dbReference type="PANTHER" id="PTHR43297:SF2">
    <property type="entry name" value="DIPEPTIDE TRANSPORT ATP-BINDING PROTEIN DPPD"/>
    <property type="match status" value="1"/>
</dbReference>
<dbReference type="RefSeq" id="WP_058856418.1">
    <property type="nucleotide sequence ID" value="NZ_BMMH01000013.1"/>
</dbReference>
<dbReference type="GO" id="GO:0016887">
    <property type="term" value="F:ATP hydrolysis activity"/>
    <property type="evidence" value="ECO:0007669"/>
    <property type="project" value="InterPro"/>
</dbReference>
<dbReference type="AlphaFoldDB" id="A0A917VW30"/>
<feature type="domain" description="ABC transporter" evidence="8">
    <location>
        <begin position="4"/>
        <end position="249"/>
    </location>
</feature>
<dbReference type="PROSITE" id="PS50893">
    <property type="entry name" value="ABC_TRANSPORTER_2"/>
    <property type="match status" value="1"/>
</dbReference>
<evidence type="ECO:0000313" key="9">
    <source>
        <dbReference type="EMBL" id="GGL31350.1"/>
    </source>
</evidence>
<dbReference type="SUPFAM" id="SSF52540">
    <property type="entry name" value="P-loop containing nucleoside triphosphate hydrolases"/>
    <property type="match status" value="1"/>
</dbReference>
<name>A0A917VW30_9NOCA</name>
<comment type="caution">
    <text evidence="9">The sequence shown here is derived from an EMBL/GenBank/DDBJ whole genome shotgun (WGS) entry which is preliminary data.</text>
</comment>
<keyword evidence="3" id="KW-0813">Transport</keyword>
<evidence type="ECO:0000256" key="1">
    <source>
        <dbReference type="ARBA" id="ARBA00004202"/>
    </source>
</evidence>
<reference evidence="9" key="2">
    <citation type="submission" date="2020-09" db="EMBL/GenBank/DDBJ databases">
        <authorList>
            <person name="Sun Q."/>
            <person name="Zhou Y."/>
        </authorList>
    </citation>
    <scope>NUCLEOTIDE SEQUENCE</scope>
    <source>
        <strain evidence="9">CGMCC 4.3508</strain>
    </source>
</reference>
<dbReference type="PROSITE" id="PS00211">
    <property type="entry name" value="ABC_TRANSPORTER_1"/>
    <property type="match status" value="1"/>
</dbReference>